<keyword evidence="2" id="KW-1185">Reference proteome</keyword>
<evidence type="ECO:0000313" key="1">
    <source>
        <dbReference type="EMBL" id="TNJ45772.1"/>
    </source>
</evidence>
<name>A0A5C4SPX0_9FLAO</name>
<dbReference type="InterPro" id="IPR029044">
    <property type="entry name" value="Nucleotide-diphossugar_trans"/>
</dbReference>
<dbReference type="RefSeq" id="WP_139695415.1">
    <property type="nucleotide sequence ID" value="NZ_CP074074.1"/>
</dbReference>
<dbReference type="SUPFAM" id="SSF53448">
    <property type="entry name" value="Nucleotide-diphospho-sugar transferases"/>
    <property type="match status" value="1"/>
</dbReference>
<comment type="caution">
    <text evidence="1">The sequence shown here is derived from an EMBL/GenBank/DDBJ whole genome shotgun (WGS) entry which is preliminary data.</text>
</comment>
<dbReference type="OrthoDB" id="186344at2"/>
<evidence type="ECO:0008006" key="3">
    <source>
        <dbReference type="Google" id="ProtNLM"/>
    </source>
</evidence>
<dbReference type="AlphaFoldDB" id="A0A5C4SPX0"/>
<proteinExistence type="predicted"/>
<sequence>MKDAVCTIITNDYGHYALALHDTLQAYGDNEFFYVFVTNGRLPEYVNEQLNTRERVFILDESNFKNSELAVQLKIKYSSTYHDAYRWGMKPVLMTYLLEHNLDRVIYVDSDVLFFSKFRFLFDTLNSHSILLSPHWRSSYPEQDLDNFKLNFLDGIYNGGFLGASKRGISALTYWAKLCLHECKVDRSEGYYVDQRYLDLLPTRFDGVGHLTHKGCNVANWNQIDCQRTLQDNGEVMINDTWPIVFIHFTNSMLRGVLLGEDVLLKPFLEKYKQTLLKYNDIDIVKMFYEKGRFESARKDVSELDNKKNRNTFLKRILKRIK</sequence>
<dbReference type="Gene3D" id="3.90.550.10">
    <property type="entry name" value="Spore Coat Polysaccharide Biosynthesis Protein SpsA, Chain A"/>
    <property type="match status" value="1"/>
</dbReference>
<reference evidence="1 2" key="1">
    <citation type="submission" date="2019-05" db="EMBL/GenBank/DDBJ databases">
        <title>Tamlana fucoidanivorans sp. nov., isolated from the surface of algae collected from Fujian province in China.</title>
        <authorList>
            <person name="Li J."/>
        </authorList>
    </citation>
    <scope>NUCLEOTIDE SEQUENCE [LARGE SCALE GENOMIC DNA]</scope>
    <source>
        <strain evidence="1 2">CW2-9</strain>
    </source>
</reference>
<accession>A0A5C4SPX0</accession>
<dbReference type="EMBL" id="VDCS01000004">
    <property type="protein sequence ID" value="TNJ45772.1"/>
    <property type="molecule type" value="Genomic_DNA"/>
</dbReference>
<evidence type="ECO:0000313" key="2">
    <source>
        <dbReference type="Proteomes" id="UP000308713"/>
    </source>
</evidence>
<organism evidence="1 2">
    <name type="scientific">Allotamlana fucoidanivorans</name>
    <dbReference type="NCBI Taxonomy" id="2583814"/>
    <lineage>
        <taxon>Bacteria</taxon>
        <taxon>Pseudomonadati</taxon>
        <taxon>Bacteroidota</taxon>
        <taxon>Flavobacteriia</taxon>
        <taxon>Flavobacteriales</taxon>
        <taxon>Flavobacteriaceae</taxon>
        <taxon>Allotamlana</taxon>
    </lineage>
</organism>
<dbReference type="Proteomes" id="UP000308713">
    <property type="component" value="Unassembled WGS sequence"/>
</dbReference>
<gene>
    <name evidence="1" type="ORF">FGF67_05160</name>
</gene>
<protein>
    <recommendedName>
        <fullName evidence="3">Glycosyl transferase</fullName>
    </recommendedName>
</protein>